<dbReference type="AlphaFoldDB" id="A0A8J2SND4"/>
<dbReference type="SMART" id="SM00367">
    <property type="entry name" value="LRR_CC"/>
    <property type="match status" value="4"/>
</dbReference>
<feature type="non-terminal residue" evidence="2">
    <location>
        <position position="415"/>
    </location>
</feature>
<dbReference type="SUPFAM" id="SSF52047">
    <property type="entry name" value="RNI-like"/>
    <property type="match status" value="1"/>
</dbReference>
<name>A0A8J2SND4_9STRA</name>
<dbReference type="Pfam" id="PF25372">
    <property type="entry name" value="DUF7885"/>
    <property type="match status" value="1"/>
</dbReference>
<sequence>MMLSRVYRSLRASLGKLRRLLPGSTRYEHEPATPSAAVLETHLVEAVAAHLELGDMARLALASTRCRRETLSTLSRVDFGWPVQRDPKPIVKALARSWTALRSASFGNLSSHLVTDDLAVYLLRKCRTLRVVEFWGCDYVTDAVAKAIARYLPRMEQVAFCECKLIGDPAAHALARRCSKLRELELESCAVTDDGLRAFKGKRMTDLESLGLNNLGSYANRISDVSVVPIIQGTSGLLHTVHLFRSAVGDATVEAIARNCPALEYLGLFGCDAVTDASVILLASGCPRLENLFLTSRRVSDRSIIPMLQSCPELKFLDLRGPELTDAFVEQLIRQPPRRMVAREYSRISIHNGPSRERLFAFHQLCHRNVTIFVGEWELNRDENEWRCARYASNVFQPAPAPAPPTPGGFSSDES</sequence>
<dbReference type="OrthoDB" id="203644at2759"/>
<gene>
    <name evidence="2" type="ORF">PECAL_4P12880</name>
</gene>
<proteinExistence type="predicted"/>
<dbReference type="GO" id="GO:0019005">
    <property type="term" value="C:SCF ubiquitin ligase complex"/>
    <property type="evidence" value="ECO:0007669"/>
    <property type="project" value="TreeGrafter"/>
</dbReference>
<dbReference type="PANTHER" id="PTHR13318">
    <property type="entry name" value="PARTNER OF PAIRED, ISOFORM B-RELATED"/>
    <property type="match status" value="1"/>
</dbReference>
<evidence type="ECO:0000313" key="2">
    <source>
        <dbReference type="EMBL" id="CAH0374031.1"/>
    </source>
</evidence>
<evidence type="ECO:0000313" key="3">
    <source>
        <dbReference type="Proteomes" id="UP000789595"/>
    </source>
</evidence>
<reference evidence="2" key="1">
    <citation type="submission" date="2021-11" db="EMBL/GenBank/DDBJ databases">
        <authorList>
            <consortium name="Genoscope - CEA"/>
            <person name="William W."/>
        </authorList>
    </citation>
    <scope>NUCLEOTIDE SEQUENCE</scope>
</reference>
<dbReference type="InterPro" id="IPR032675">
    <property type="entry name" value="LRR_dom_sf"/>
</dbReference>
<dbReference type="InterPro" id="IPR057207">
    <property type="entry name" value="FBXL15_LRR"/>
</dbReference>
<comment type="caution">
    <text evidence="2">The sequence shown here is derived from an EMBL/GenBank/DDBJ whole genome shotgun (WGS) entry which is preliminary data.</text>
</comment>
<dbReference type="EMBL" id="CAKKNE010000004">
    <property type="protein sequence ID" value="CAH0374031.1"/>
    <property type="molecule type" value="Genomic_DNA"/>
</dbReference>
<evidence type="ECO:0000259" key="1">
    <source>
        <dbReference type="Pfam" id="PF25372"/>
    </source>
</evidence>
<dbReference type="GO" id="GO:0031146">
    <property type="term" value="P:SCF-dependent proteasomal ubiquitin-dependent protein catabolic process"/>
    <property type="evidence" value="ECO:0007669"/>
    <property type="project" value="TreeGrafter"/>
</dbReference>
<accession>A0A8J2SND4</accession>
<dbReference type="Gene3D" id="3.80.10.10">
    <property type="entry name" value="Ribonuclease Inhibitor"/>
    <property type="match status" value="2"/>
</dbReference>
<organism evidence="2 3">
    <name type="scientific">Pelagomonas calceolata</name>
    <dbReference type="NCBI Taxonomy" id="35677"/>
    <lineage>
        <taxon>Eukaryota</taxon>
        <taxon>Sar</taxon>
        <taxon>Stramenopiles</taxon>
        <taxon>Ochrophyta</taxon>
        <taxon>Pelagophyceae</taxon>
        <taxon>Pelagomonadales</taxon>
        <taxon>Pelagomonadaceae</taxon>
        <taxon>Pelagomonas</taxon>
    </lineage>
</organism>
<dbReference type="InterPro" id="IPR006553">
    <property type="entry name" value="Leu-rich_rpt_Cys-con_subtyp"/>
</dbReference>
<feature type="domain" description="F-box/LRR-repeat protein 15-like leucin rich repeat" evidence="1">
    <location>
        <begin position="114"/>
        <end position="284"/>
    </location>
</feature>
<dbReference type="Proteomes" id="UP000789595">
    <property type="component" value="Unassembled WGS sequence"/>
</dbReference>
<keyword evidence="3" id="KW-1185">Reference proteome</keyword>
<protein>
    <recommendedName>
        <fullName evidence="1">F-box/LRR-repeat protein 15-like leucin rich repeat domain-containing protein</fullName>
    </recommendedName>
</protein>